<evidence type="ECO:0000313" key="8">
    <source>
        <dbReference type="Proteomes" id="UP000017396"/>
    </source>
</evidence>
<organism evidence="7 8">
    <name type="scientific">Gloeobacter kilaueensis (strain ATCC BAA-2537 / CCAP 1431/1 / ULC 316 / JS1)</name>
    <dbReference type="NCBI Taxonomy" id="1183438"/>
    <lineage>
        <taxon>Bacteria</taxon>
        <taxon>Bacillati</taxon>
        <taxon>Cyanobacteriota</taxon>
        <taxon>Cyanophyceae</taxon>
        <taxon>Gloeobacterales</taxon>
        <taxon>Gloeobacteraceae</taxon>
        <taxon>Gloeobacter</taxon>
    </lineage>
</organism>
<dbReference type="OrthoDB" id="8113547at2"/>
<keyword evidence="4 6" id="KW-1133">Transmembrane helix</keyword>
<dbReference type="STRING" id="1183438.GKIL_4307"/>
<comment type="subcellular location">
    <subcellularLocation>
        <location evidence="1">Membrane</location>
        <topology evidence="1">Multi-pass membrane protein</topology>
    </subcellularLocation>
</comment>
<dbReference type="Proteomes" id="UP000017396">
    <property type="component" value="Chromosome"/>
</dbReference>
<keyword evidence="3 6" id="KW-0812">Transmembrane</keyword>
<evidence type="ECO:0000256" key="3">
    <source>
        <dbReference type="ARBA" id="ARBA00022692"/>
    </source>
</evidence>
<reference evidence="7 8" key="1">
    <citation type="journal article" date="2013" name="PLoS ONE">
        <title>Cultivation and Complete Genome Sequencing of Gloeobacter kilaueensis sp. nov., from a Lava Cave in Kilauea Caldera, Hawai'i.</title>
        <authorList>
            <person name="Saw J.H."/>
            <person name="Schatz M."/>
            <person name="Brown M.V."/>
            <person name="Kunkel D.D."/>
            <person name="Foster J.S."/>
            <person name="Shick H."/>
            <person name="Christensen S."/>
            <person name="Hou S."/>
            <person name="Wan X."/>
            <person name="Donachie S.P."/>
        </authorList>
    </citation>
    <scope>NUCLEOTIDE SEQUENCE [LARGE SCALE GENOMIC DNA]</scope>
    <source>
        <strain evidence="8">JS</strain>
    </source>
</reference>
<dbReference type="PANTHER" id="PTHR21716:SF4">
    <property type="entry name" value="TRANSMEMBRANE PROTEIN 245"/>
    <property type="match status" value="1"/>
</dbReference>
<feature type="transmembrane region" description="Helical" evidence="6">
    <location>
        <begin position="273"/>
        <end position="294"/>
    </location>
</feature>
<dbReference type="PANTHER" id="PTHR21716">
    <property type="entry name" value="TRANSMEMBRANE PROTEIN"/>
    <property type="match status" value="1"/>
</dbReference>
<keyword evidence="8" id="KW-1185">Reference proteome</keyword>
<evidence type="ECO:0000313" key="7">
    <source>
        <dbReference type="EMBL" id="AGY60553.1"/>
    </source>
</evidence>
<evidence type="ECO:0000256" key="4">
    <source>
        <dbReference type="ARBA" id="ARBA00022989"/>
    </source>
</evidence>
<name>U5QNT9_GLOK1</name>
<evidence type="ECO:0000256" key="6">
    <source>
        <dbReference type="SAM" id="Phobius"/>
    </source>
</evidence>
<feature type="transmembrane region" description="Helical" evidence="6">
    <location>
        <begin position="306"/>
        <end position="339"/>
    </location>
</feature>
<dbReference type="RefSeq" id="WP_023175920.1">
    <property type="nucleotide sequence ID" value="NC_022600.1"/>
</dbReference>
<dbReference type="AlphaFoldDB" id="U5QNT9"/>
<dbReference type="InterPro" id="IPR002549">
    <property type="entry name" value="AI-2E-like"/>
</dbReference>
<keyword evidence="5 6" id="KW-0472">Membrane</keyword>
<dbReference type="eggNOG" id="COG0628">
    <property type="taxonomic scope" value="Bacteria"/>
</dbReference>
<feature type="transmembrane region" description="Helical" evidence="6">
    <location>
        <begin position="7"/>
        <end position="40"/>
    </location>
</feature>
<evidence type="ECO:0000256" key="2">
    <source>
        <dbReference type="ARBA" id="ARBA00009773"/>
    </source>
</evidence>
<proteinExistence type="inferred from homology"/>
<protein>
    <submittedName>
        <fullName evidence="7">Inner membrane protein</fullName>
    </submittedName>
</protein>
<feature type="transmembrane region" description="Helical" evidence="6">
    <location>
        <begin position="240"/>
        <end position="261"/>
    </location>
</feature>
<feature type="transmembrane region" description="Helical" evidence="6">
    <location>
        <begin position="60"/>
        <end position="82"/>
    </location>
</feature>
<dbReference type="EMBL" id="CP003587">
    <property type="protein sequence ID" value="AGY60553.1"/>
    <property type="molecule type" value="Genomic_DNA"/>
</dbReference>
<sequence length="355" mass="37229">MTRQQWAIVVVGALLLWGAFLVLVPFLDAILWAAILALVSWPVYERLLGSSGKRGVGSSLAMTALVSLAVILPVVLIAASLAQDALVTYRSIQTGGVFSLASLKADDGVFARTLGQIPLVGTSLRQWLAQIDLVQLQEGLKGGAGRLLTFLATAGRTVSSAIVTLALVIFTVFFFYLSGPELLRQLRAALDRLGGPQLVALLEPLATTVRSVVLGLILTGVAQGVLAGIGLWATGIQAALILGVLAALLSILQIPTPLVWFPCVVWLGANGQIWQGVALFAWGALIVGTIDNVLKPVFISQGTGIPFLLVFFGVLGGLLAFGTIGIVLGPAILSLLLVLWRSWIAPTEAIASKES</sequence>
<accession>U5QNT9</accession>
<comment type="similarity">
    <text evidence="2">Belongs to the autoinducer-2 exporter (AI-2E) (TC 2.A.86) family.</text>
</comment>
<evidence type="ECO:0000256" key="5">
    <source>
        <dbReference type="ARBA" id="ARBA00023136"/>
    </source>
</evidence>
<dbReference type="HOGENOM" id="CLU_041771_1_1_3"/>
<dbReference type="KEGG" id="glj:GKIL_4307"/>
<gene>
    <name evidence="7" type="ORF">GKIL_4307</name>
</gene>
<dbReference type="GO" id="GO:0016020">
    <property type="term" value="C:membrane"/>
    <property type="evidence" value="ECO:0007669"/>
    <property type="project" value="UniProtKB-SubCell"/>
</dbReference>
<feature type="transmembrane region" description="Helical" evidence="6">
    <location>
        <begin position="158"/>
        <end position="177"/>
    </location>
</feature>
<evidence type="ECO:0000256" key="1">
    <source>
        <dbReference type="ARBA" id="ARBA00004141"/>
    </source>
</evidence>
<dbReference type="Pfam" id="PF01594">
    <property type="entry name" value="AI-2E_transport"/>
    <property type="match status" value="1"/>
</dbReference>
<feature type="transmembrane region" description="Helical" evidence="6">
    <location>
        <begin position="212"/>
        <end position="233"/>
    </location>
</feature>